<name>A0A7S4RJ20_9STRA</name>
<dbReference type="PANTHER" id="PTHR24121">
    <property type="entry name" value="NO MECHANORECEPTOR POTENTIAL C, ISOFORM D-RELATED"/>
    <property type="match status" value="1"/>
</dbReference>
<dbReference type="InterPro" id="IPR002110">
    <property type="entry name" value="Ankyrin_rpt"/>
</dbReference>
<evidence type="ECO:0000313" key="1">
    <source>
        <dbReference type="EMBL" id="CAE4614508.1"/>
    </source>
</evidence>
<proteinExistence type="predicted"/>
<reference evidence="1" key="1">
    <citation type="submission" date="2021-01" db="EMBL/GenBank/DDBJ databases">
        <authorList>
            <person name="Corre E."/>
            <person name="Pelletier E."/>
            <person name="Niang G."/>
            <person name="Scheremetjew M."/>
            <person name="Finn R."/>
            <person name="Kale V."/>
            <person name="Holt S."/>
            <person name="Cochrane G."/>
            <person name="Meng A."/>
            <person name="Brown T."/>
            <person name="Cohen L."/>
        </authorList>
    </citation>
    <scope>NUCLEOTIDE SEQUENCE</scope>
    <source>
        <strain evidence="1">GSO104</strain>
    </source>
</reference>
<sequence>MTEKGLFQLLNLNLHREKDRQKLDADAIVRAVQQDPSSADKKYKFKISPCSDQRCFPLHQAIALKAPAHVIHALSSPIALKAKCAGHRALHLALQYGAPQDVISVMLEKQPGAETKNNIYGNKPLHSACGHNVSLDVVMLLLNRCPDVLTKKNRFGDTPLHVACRKKAPLAIVSLLLSRHPEALNGKNRYDVTPLQLACQYETLDVVLMMLDSWLKDNMNRNSSSIESLKRYASCSESEDVRKLITHLSILYSNVRSKKNVSLVGVLSFFVRIQWWNGVDLAIDQHPVLVLLKLWIFTSTSWKIFSTWLSVVSNERGLIIDAKIHILK</sequence>
<dbReference type="EMBL" id="HBNS01023720">
    <property type="protein sequence ID" value="CAE4614508.1"/>
    <property type="molecule type" value="Transcribed_RNA"/>
</dbReference>
<dbReference type="SUPFAM" id="SSF48403">
    <property type="entry name" value="Ankyrin repeat"/>
    <property type="match status" value="1"/>
</dbReference>
<dbReference type="AlphaFoldDB" id="A0A7S4RJ20"/>
<dbReference type="Gene3D" id="1.25.40.20">
    <property type="entry name" value="Ankyrin repeat-containing domain"/>
    <property type="match status" value="1"/>
</dbReference>
<dbReference type="InterPro" id="IPR036770">
    <property type="entry name" value="Ankyrin_rpt-contain_sf"/>
</dbReference>
<gene>
    <name evidence="1" type="ORF">DBRI00130_LOCUS18735</name>
</gene>
<protein>
    <submittedName>
        <fullName evidence="1">Uncharacterized protein</fullName>
    </submittedName>
</protein>
<dbReference type="Pfam" id="PF12796">
    <property type="entry name" value="Ank_2"/>
    <property type="match status" value="1"/>
</dbReference>
<organism evidence="1">
    <name type="scientific">Ditylum brightwellii</name>
    <dbReference type="NCBI Taxonomy" id="49249"/>
    <lineage>
        <taxon>Eukaryota</taxon>
        <taxon>Sar</taxon>
        <taxon>Stramenopiles</taxon>
        <taxon>Ochrophyta</taxon>
        <taxon>Bacillariophyta</taxon>
        <taxon>Mediophyceae</taxon>
        <taxon>Lithodesmiophycidae</taxon>
        <taxon>Lithodesmiales</taxon>
        <taxon>Lithodesmiaceae</taxon>
        <taxon>Ditylum</taxon>
    </lineage>
</organism>
<dbReference type="SMART" id="SM00248">
    <property type="entry name" value="ANK"/>
    <property type="match status" value="4"/>
</dbReference>
<accession>A0A7S4RJ20</accession>
<dbReference type="PANTHER" id="PTHR24121:SF23">
    <property type="entry name" value="NO MECHANORECEPTOR POTENTIAL C, ISOFORM H"/>
    <property type="match status" value="1"/>
</dbReference>